<evidence type="ECO:0008006" key="3">
    <source>
        <dbReference type="Google" id="ProtNLM"/>
    </source>
</evidence>
<evidence type="ECO:0000313" key="2">
    <source>
        <dbReference type="Proteomes" id="UP001055093"/>
    </source>
</evidence>
<name>A0ABQ4V0Q5_9HYPH</name>
<reference evidence="1" key="1">
    <citation type="journal article" date="2021" name="Front. Microbiol.">
        <title>Comprehensive Comparative Genomics and Phenotyping of Methylobacterium Species.</title>
        <authorList>
            <person name="Alessa O."/>
            <person name="Ogura Y."/>
            <person name="Fujitani Y."/>
            <person name="Takami H."/>
            <person name="Hayashi T."/>
            <person name="Sahin N."/>
            <person name="Tani A."/>
        </authorList>
    </citation>
    <scope>NUCLEOTIDE SEQUENCE</scope>
    <source>
        <strain evidence="1">DSM 14458</strain>
    </source>
</reference>
<comment type="caution">
    <text evidence="1">The sequence shown here is derived from an EMBL/GenBank/DDBJ whole genome shotgun (WGS) entry which is preliminary data.</text>
</comment>
<gene>
    <name evidence="1" type="ORF">BGCPKDLD_3522</name>
</gene>
<reference evidence="1" key="2">
    <citation type="submission" date="2021-08" db="EMBL/GenBank/DDBJ databases">
        <authorList>
            <person name="Tani A."/>
            <person name="Ola A."/>
            <person name="Ogura Y."/>
            <person name="Katsura K."/>
            <person name="Hayashi T."/>
        </authorList>
    </citation>
    <scope>NUCLEOTIDE SEQUENCE</scope>
    <source>
        <strain evidence="1">DSM 14458</strain>
    </source>
</reference>
<dbReference type="RefSeq" id="WP_137827144.1">
    <property type="nucleotide sequence ID" value="NZ_BPRE01000011.1"/>
</dbReference>
<accession>A0ABQ4V0Q5</accession>
<proteinExistence type="predicted"/>
<keyword evidence="2" id="KW-1185">Reference proteome</keyword>
<organism evidence="1 2">
    <name type="scientific">Methylorubrum suomiense</name>
    <dbReference type="NCBI Taxonomy" id="144191"/>
    <lineage>
        <taxon>Bacteria</taxon>
        <taxon>Pseudomonadati</taxon>
        <taxon>Pseudomonadota</taxon>
        <taxon>Alphaproteobacteria</taxon>
        <taxon>Hyphomicrobiales</taxon>
        <taxon>Methylobacteriaceae</taxon>
        <taxon>Methylorubrum</taxon>
    </lineage>
</organism>
<sequence>MFIKITESVLSYLRTKEMEVALADLSDAALDDIGLTRVDLGRLTVTEEIVLPEIARSSAPLFEMPFRPLLQAA</sequence>
<dbReference type="Proteomes" id="UP001055093">
    <property type="component" value="Unassembled WGS sequence"/>
</dbReference>
<protein>
    <recommendedName>
        <fullName evidence="3">DUF1127 domain-containing protein</fullName>
    </recommendedName>
</protein>
<dbReference type="EMBL" id="BPRE01000011">
    <property type="protein sequence ID" value="GJE76922.1"/>
    <property type="molecule type" value="Genomic_DNA"/>
</dbReference>
<evidence type="ECO:0000313" key="1">
    <source>
        <dbReference type="EMBL" id="GJE76922.1"/>
    </source>
</evidence>